<dbReference type="InterPro" id="IPR005184">
    <property type="entry name" value="DUF306_Meta_HslJ"/>
</dbReference>
<keyword evidence="4" id="KW-1185">Reference proteome</keyword>
<name>A0A1M6BKC5_9RHOB</name>
<sequence>MTRIILAFALALITLSACKKDETVAGYDGEKLWILTEIDGVEFAARATLLFGEDNKVTGQAPCNSFFTKQTKPYPWIGFDPIGSTRMACPEMNKETLFFNTLGKMTLAEVSGDVMILSNDSGRQMVFKAAPTDG</sequence>
<keyword evidence="1" id="KW-0732">Signal</keyword>
<dbReference type="EMBL" id="FQZQ01000001">
    <property type="protein sequence ID" value="SHI49182.1"/>
    <property type="molecule type" value="Genomic_DNA"/>
</dbReference>
<dbReference type="PROSITE" id="PS51257">
    <property type="entry name" value="PROKAR_LIPOPROTEIN"/>
    <property type="match status" value="1"/>
</dbReference>
<evidence type="ECO:0000256" key="1">
    <source>
        <dbReference type="SAM" id="SignalP"/>
    </source>
</evidence>
<dbReference type="InterPro" id="IPR038670">
    <property type="entry name" value="HslJ-like_sf"/>
</dbReference>
<dbReference type="InterPro" id="IPR053147">
    <property type="entry name" value="Hsp_HslJ-like"/>
</dbReference>
<dbReference type="STRING" id="1470563.SAMN05444000_101259"/>
<gene>
    <name evidence="3" type="ORF">SAMN05444000_101259</name>
</gene>
<dbReference type="PANTHER" id="PTHR35535">
    <property type="entry name" value="HEAT SHOCK PROTEIN HSLJ"/>
    <property type="match status" value="1"/>
</dbReference>
<evidence type="ECO:0000313" key="4">
    <source>
        <dbReference type="Proteomes" id="UP000183982"/>
    </source>
</evidence>
<evidence type="ECO:0000313" key="3">
    <source>
        <dbReference type="EMBL" id="SHI49182.1"/>
    </source>
</evidence>
<protein>
    <submittedName>
        <fullName evidence="3">Heat shock protein HslJ</fullName>
    </submittedName>
</protein>
<feature type="signal peptide" evidence="1">
    <location>
        <begin position="1"/>
        <end position="19"/>
    </location>
</feature>
<feature type="domain" description="DUF306" evidence="2">
    <location>
        <begin position="32"/>
        <end position="127"/>
    </location>
</feature>
<dbReference type="Proteomes" id="UP000183982">
    <property type="component" value="Unassembled WGS sequence"/>
</dbReference>
<proteinExistence type="predicted"/>
<evidence type="ECO:0000259" key="2">
    <source>
        <dbReference type="Pfam" id="PF03724"/>
    </source>
</evidence>
<dbReference type="PANTHER" id="PTHR35535:SF1">
    <property type="entry name" value="HEAT SHOCK PROTEIN HSLJ"/>
    <property type="match status" value="1"/>
</dbReference>
<feature type="chain" id="PRO_5013178053" evidence="1">
    <location>
        <begin position="20"/>
        <end position="134"/>
    </location>
</feature>
<dbReference type="Pfam" id="PF03724">
    <property type="entry name" value="META"/>
    <property type="match status" value="1"/>
</dbReference>
<keyword evidence="3" id="KW-0346">Stress response</keyword>
<reference evidence="4" key="1">
    <citation type="submission" date="2016-11" db="EMBL/GenBank/DDBJ databases">
        <authorList>
            <person name="Varghese N."/>
            <person name="Submissions S."/>
        </authorList>
    </citation>
    <scope>NUCLEOTIDE SEQUENCE [LARGE SCALE GENOMIC DNA]</scope>
    <source>
        <strain evidence="4">DSM 100564</strain>
    </source>
</reference>
<organism evidence="3 4">
    <name type="scientific">Shimia gijangensis</name>
    <dbReference type="NCBI Taxonomy" id="1470563"/>
    <lineage>
        <taxon>Bacteria</taxon>
        <taxon>Pseudomonadati</taxon>
        <taxon>Pseudomonadota</taxon>
        <taxon>Alphaproteobacteria</taxon>
        <taxon>Rhodobacterales</taxon>
        <taxon>Roseobacteraceae</taxon>
    </lineage>
</organism>
<dbReference type="OrthoDB" id="7777568at2"/>
<accession>A0A1M6BKC5</accession>
<dbReference type="Gene3D" id="2.40.128.270">
    <property type="match status" value="1"/>
</dbReference>
<dbReference type="AlphaFoldDB" id="A0A1M6BKC5"/>